<evidence type="ECO:0000313" key="2">
    <source>
        <dbReference type="EMBL" id="KAL1253515.1"/>
    </source>
</evidence>
<feature type="region of interest" description="Disordered" evidence="1">
    <location>
        <begin position="1"/>
        <end position="49"/>
    </location>
</feature>
<evidence type="ECO:0000256" key="1">
    <source>
        <dbReference type="SAM" id="MobiDB-lite"/>
    </source>
</evidence>
<sequence>SNVSFHTENCHQKPPMRKKQKPRNERQTSGEKSRLRLVRCESMERIKPQ</sequence>
<accession>A0ABR3LM94</accession>
<feature type="non-terminal residue" evidence="2">
    <location>
        <position position="49"/>
    </location>
</feature>
<reference evidence="2 3" key="1">
    <citation type="submission" date="2023-09" db="EMBL/GenBank/DDBJ databases">
        <authorList>
            <person name="Wang M."/>
        </authorList>
    </citation>
    <scope>NUCLEOTIDE SEQUENCE [LARGE SCALE GENOMIC DNA]</scope>
    <source>
        <strain evidence="2">GT-2023</strain>
        <tissue evidence="2">Liver</tissue>
    </source>
</reference>
<name>A0ABR3LM94_9TELE</name>
<feature type="compositionally biased region" description="Basic and acidic residues" evidence="1">
    <location>
        <begin position="22"/>
        <end position="49"/>
    </location>
</feature>
<protein>
    <submittedName>
        <fullName evidence="2">Uncharacterized protein</fullName>
    </submittedName>
</protein>
<dbReference type="EMBL" id="JAYMGO010000021">
    <property type="protein sequence ID" value="KAL1253515.1"/>
    <property type="molecule type" value="Genomic_DNA"/>
</dbReference>
<dbReference type="Proteomes" id="UP001558613">
    <property type="component" value="Unassembled WGS sequence"/>
</dbReference>
<comment type="caution">
    <text evidence="2">The sequence shown here is derived from an EMBL/GenBank/DDBJ whole genome shotgun (WGS) entry which is preliminary data.</text>
</comment>
<gene>
    <name evidence="2" type="ORF">QQF64_018208</name>
</gene>
<organism evidence="2 3">
    <name type="scientific">Cirrhinus molitorella</name>
    <name type="common">mud carp</name>
    <dbReference type="NCBI Taxonomy" id="172907"/>
    <lineage>
        <taxon>Eukaryota</taxon>
        <taxon>Metazoa</taxon>
        <taxon>Chordata</taxon>
        <taxon>Craniata</taxon>
        <taxon>Vertebrata</taxon>
        <taxon>Euteleostomi</taxon>
        <taxon>Actinopterygii</taxon>
        <taxon>Neopterygii</taxon>
        <taxon>Teleostei</taxon>
        <taxon>Ostariophysi</taxon>
        <taxon>Cypriniformes</taxon>
        <taxon>Cyprinidae</taxon>
        <taxon>Labeoninae</taxon>
        <taxon>Labeonini</taxon>
        <taxon>Cirrhinus</taxon>
    </lineage>
</organism>
<proteinExistence type="predicted"/>
<evidence type="ECO:0000313" key="3">
    <source>
        <dbReference type="Proteomes" id="UP001558613"/>
    </source>
</evidence>
<feature type="non-terminal residue" evidence="2">
    <location>
        <position position="1"/>
    </location>
</feature>
<keyword evidence="3" id="KW-1185">Reference proteome</keyword>